<organism evidence="1 2">
    <name type="scientific">Diplocarpon coronariae</name>
    <dbReference type="NCBI Taxonomy" id="2795749"/>
    <lineage>
        <taxon>Eukaryota</taxon>
        <taxon>Fungi</taxon>
        <taxon>Dikarya</taxon>
        <taxon>Ascomycota</taxon>
        <taxon>Pezizomycotina</taxon>
        <taxon>Leotiomycetes</taxon>
        <taxon>Helotiales</taxon>
        <taxon>Drepanopezizaceae</taxon>
        <taxon>Diplocarpon</taxon>
    </lineage>
</organism>
<protein>
    <submittedName>
        <fullName evidence="1">Uncharacterized protein</fullName>
    </submittedName>
</protein>
<keyword evidence="2" id="KW-1185">Reference proteome</keyword>
<proteinExistence type="predicted"/>
<comment type="caution">
    <text evidence="1">The sequence shown here is derived from an EMBL/GenBank/DDBJ whole genome shotgun (WGS) entry which is preliminary data.</text>
</comment>
<dbReference type="EMBL" id="MZNU01000259">
    <property type="protein sequence ID" value="OWP01761.1"/>
    <property type="molecule type" value="Genomic_DNA"/>
</dbReference>
<dbReference type="InParanoid" id="A0A218Z115"/>
<sequence length="389" mass="43860">MNSRELGQVLRCSAYAVKCSGRGPSIQQRTFSSSTTRQRYGAVPAFTEVSSPKLQDLLTQIRERLFLPAHVSPRQRDLIFKEKHKKSLEAEPVVAVIADEEFTLKHLSLTKDIPQRDKVLRQVLALMKEKKDWDNLPNLLGGLMHTNFIYPESTLRKIVQAAGVAGRQDTILECLRRVEFTGMTLVNHQFAVQVFFWLLQKAVAADWRVEETKKAFAWAEIVRDLMDEPRNKAPAHIYKHELRYEESHGVFGLAKYQPEVAGILLQLAAMRAKQGGADAEGKVEKYANDLLTAPLKFKPVTRGPYETPDSIHMPGHWLSIHVPVLHGMKGALTLLDPKSEVGRGIKAKHDELEQLLLLVKNHLADATTTREKPLQGLLLYEKLLGSKST</sequence>
<evidence type="ECO:0000313" key="1">
    <source>
        <dbReference type="EMBL" id="OWP01761.1"/>
    </source>
</evidence>
<dbReference type="Proteomes" id="UP000242519">
    <property type="component" value="Unassembled WGS sequence"/>
</dbReference>
<gene>
    <name evidence="1" type="ORF">B2J93_3423</name>
</gene>
<dbReference type="OrthoDB" id="5405126at2759"/>
<accession>A0A218Z115</accession>
<reference evidence="1 2" key="1">
    <citation type="submission" date="2017-04" db="EMBL/GenBank/DDBJ databases">
        <title>Draft genome sequence of Marssonina coronaria NL1: causal agent of apple blotch.</title>
        <authorList>
            <person name="Cheng Q."/>
        </authorList>
    </citation>
    <scope>NUCLEOTIDE SEQUENCE [LARGE SCALE GENOMIC DNA]</scope>
    <source>
        <strain evidence="1 2">NL1</strain>
    </source>
</reference>
<name>A0A218Z115_9HELO</name>
<evidence type="ECO:0000313" key="2">
    <source>
        <dbReference type="Proteomes" id="UP000242519"/>
    </source>
</evidence>
<dbReference type="AlphaFoldDB" id="A0A218Z115"/>